<dbReference type="Proteomes" id="UP000255528">
    <property type="component" value="Unassembled WGS sequence"/>
</dbReference>
<dbReference type="EMBL" id="UIGI01000001">
    <property type="protein sequence ID" value="SUW63267.1"/>
    <property type="molecule type" value="Genomic_DNA"/>
</dbReference>
<proteinExistence type="predicted"/>
<name>A0A381C629_9ENTR</name>
<evidence type="ECO:0000313" key="1">
    <source>
        <dbReference type="EMBL" id="SUW63267.1"/>
    </source>
</evidence>
<organism evidence="1 2">
    <name type="scientific">Buttiauxella agrestis</name>
    <dbReference type="NCBI Taxonomy" id="82977"/>
    <lineage>
        <taxon>Bacteria</taxon>
        <taxon>Pseudomonadati</taxon>
        <taxon>Pseudomonadota</taxon>
        <taxon>Gammaproteobacteria</taxon>
        <taxon>Enterobacterales</taxon>
        <taxon>Enterobacteriaceae</taxon>
        <taxon>Buttiauxella</taxon>
    </lineage>
</organism>
<evidence type="ECO:0008006" key="3">
    <source>
        <dbReference type="Google" id="ProtNLM"/>
    </source>
</evidence>
<evidence type="ECO:0000313" key="2">
    <source>
        <dbReference type="Proteomes" id="UP000255528"/>
    </source>
</evidence>
<dbReference type="InterPro" id="IPR048188">
    <property type="entry name" value="YmfL-like"/>
</dbReference>
<protein>
    <recommendedName>
        <fullName evidence="3">DNA-binding protein</fullName>
    </recommendedName>
</protein>
<dbReference type="GO" id="GO:0003677">
    <property type="term" value="F:DNA binding"/>
    <property type="evidence" value="ECO:0007669"/>
    <property type="project" value="InterPro"/>
</dbReference>
<sequence length="183" mass="20505">MGNEPQWKVEKQPFWLVAALKKTITELSGGYAEAADWLGVTENALFNRLRADGDQIFPLGWALVLQQAGGTNHVAEAVARNSGGVFVPLVDLNSVDNADINQRLMESIEWIGRHSERVRQAIEDGVIDSDERQDLDETSYRVMAKWQEHITLLYRVYCPPEKSDAREYAAPGVLANNSTCMEK</sequence>
<dbReference type="RefSeq" id="WP_115628026.1">
    <property type="nucleotide sequence ID" value="NZ_UIGI01000001.1"/>
</dbReference>
<dbReference type="AlphaFoldDB" id="A0A381C629"/>
<reference evidence="1 2" key="1">
    <citation type="submission" date="2018-06" db="EMBL/GenBank/DDBJ databases">
        <authorList>
            <consortium name="Pathogen Informatics"/>
            <person name="Doyle S."/>
        </authorList>
    </citation>
    <scope>NUCLEOTIDE SEQUENCE [LARGE SCALE GENOMIC DNA]</scope>
    <source>
        <strain evidence="1 2">NCTC12119</strain>
    </source>
</reference>
<gene>
    <name evidence="1" type="ORF">NCTC12119_01754</name>
</gene>
<dbReference type="InterPro" id="IPR009679">
    <property type="entry name" value="Phage_186_CII-like"/>
</dbReference>
<dbReference type="NCBIfam" id="NF041471">
    <property type="entry name" value="phage_reg_YmfL"/>
    <property type="match status" value="1"/>
</dbReference>
<accession>A0A381C629</accession>
<dbReference type="Pfam" id="PF06892">
    <property type="entry name" value="Phage_CP76"/>
    <property type="match status" value="1"/>
</dbReference>